<evidence type="ECO:0000256" key="2">
    <source>
        <dbReference type="ARBA" id="ARBA00022448"/>
    </source>
</evidence>
<keyword evidence="5" id="KW-0406">Ion transport</keyword>
<keyword evidence="4 10" id="KW-1133">Transmembrane helix</keyword>
<keyword evidence="3 10" id="KW-0812">Transmembrane</keyword>
<evidence type="ECO:0000256" key="6">
    <source>
        <dbReference type="ARBA" id="ARBA00023136"/>
    </source>
</evidence>
<evidence type="ECO:0000256" key="8">
    <source>
        <dbReference type="ARBA" id="ARBA00023180"/>
    </source>
</evidence>
<evidence type="ECO:0000256" key="3">
    <source>
        <dbReference type="ARBA" id="ARBA00022692"/>
    </source>
</evidence>
<evidence type="ECO:0000256" key="7">
    <source>
        <dbReference type="ARBA" id="ARBA00023170"/>
    </source>
</evidence>
<keyword evidence="7" id="KW-0675">Receptor</keyword>
<evidence type="ECO:0000256" key="1">
    <source>
        <dbReference type="ARBA" id="ARBA00004141"/>
    </source>
</evidence>
<evidence type="ECO:0000259" key="11">
    <source>
        <dbReference type="Pfam" id="PF00060"/>
    </source>
</evidence>
<dbReference type="GO" id="GO:0015276">
    <property type="term" value="F:ligand-gated monoatomic ion channel activity"/>
    <property type="evidence" value="ECO:0007669"/>
    <property type="project" value="InterPro"/>
</dbReference>
<dbReference type="OrthoDB" id="9799090at2"/>
<name>A0A5C6RIQ2_9BACT</name>
<dbReference type="SUPFAM" id="SSF81324">
    <property type="entry name" value="Voltage-gated potassium channels"/>
    <property type="match status" value="1"/>
</dbReference>
<evidence type="ECO:0000256" key="4">
    <source>
        <dbReference type="ARBA" id="ARBA00022989"/>
    </source>
</evidence>
<evidence type="ECO:0000313" key="13">
    <source>
        <dbReference type="Proteomes" id="UP000321580"/>
    </source>
</evidence>
<dbReference type="Pfam" id="PF00060">
    <property type="entry name" value="Lig_chan"/>
    <property type="match status" value="1"/>
</dbReference>
<keyword evidence="2" id="KW-0813">Transport</keyword>
<comment type="caution">
    <text evidence="12">The sequence shown here is derived from an EMBL/GenBank/DDBJ whole genome shotgun (WGS) entry which is preliminary data.</text>
</comment>
<proteinExistence type="predicted"/>
<dbReference type="RefSeq" id="WP_147168456.1">
    <property type="nucleotide sequence ID" value="NZ_VOOR01000035.1"/>
</dbReference>
<evidence type="ECO:0000256" key="5">
    <source>
        <dbReference type="ARBA" id="ARBA00023065"/>
    </source>
</evidence>
<dbReference type="EMBL" id="VOOR01000035">
    <property type="protein sequence ID" value="TXB62171.1"/>
    <property type="molecule type" value="Genomic_DNA"/>
</dbReference>
<dbReference type="GO" id="GO:0016020">
    <property type="term" value="C:membrane"/>
    <property type="evidence" value="ECO:0007669"/>
    <property type="project" value="UniProtKB-SubCell"/>
</dbReference>
<dbReference type="PANTHER" id="PTHR18966">
    <property type="entry name" value="IONOTROPIC GLUTAMATE RECEPTOR"/>
    <property type="match status" value="1"/>
</dbReference>
<protein>
    <submittedName>
        <fullName evidence="12">Transporter substrate-binding domain-containing protein</fullName>
    </submittedName>
</protein>
<accession>A0A5C6RIQ2</accession>
<dbReference type="Gene3D" id="3.40.190.10">
    <property type="entry name" value="Periplasmic binding protein-like II"/>
    <property type="match status" value="1"/>
</dbReference>
<dbReference type="InterPro" id="IPR015683">
    <property type="entry name" value="Ionotropic_Glu_rcpt"/>
</dbReference>
<sequence length="264" mass="28968">MTSRRIEEVDFTQPFFVSASARATRRSSGIRSAFSFVKKFSSSDLLKAEPVLFVVIFIFGLTTWLFERRHNPEEFPGGWKGLWEGIWWPAVTMTTVGYGDKSPRSAGGSVVALVWMFTAIIIISGLTASIASSLTVNQLSGDINSLEELKQYEVGTVAGSATQGFLSGRNIAARGYTDLGTGIAALHADEIDALAYGEPILKYALQEKGETALQVLPYRFNIQYYSFGLPKGSPLSDELDPILPCLLEQNSWRAMLAEYGLSEL</sequence>
<keyword evidence="8" id="KW-0325">Glycoprotein</keyword>
<keyword evidence="9" id="KW-0407">Ion channel</keyword>
<evidence type="ECO:0000256" key="10">
    <source>
        <dbReference type="SAM" id="Phobius"/>
    </source>
</evidence>
<keyword evidence="13" id="KW-1185">Reference proteome</keyword>
<reference evidence="12 13" key="1">
    <citation type="submission" date="2019-08" db="EMBL/GenBank/DDBJ databases">
        <title>Genome of Phaeodactylibacter luteus.</title>
        <authorList>
            <person name="Bowman J.P."/>
        </authorList>
    </citation>
    <scope>NUCLEOTIDE SEQUENCE [LARGE SCALE GENOMIC DNA]</scope>
    <source>
        <strain evidence="12 13">KCTC 42180</strain>
    </source>
</reference>
<feature type="domain" description="Ionotropic glutamate receptor C-terminal" evidence="11">
    <location>
        <begin position="52"/>
        <end position="152"/>
    </location>
</feature>
<comment type="subcellular location">
    <subcellularLocation>
        <location evidence="1">Membrane</location>
        <topology evidence="1">Multi-pass membrane protein</topology>
    </subcellularLocation>
</comment>
<feature type="transmembrane region" description="Helical" evidence="10">
    <location>
        <begin position="110"/>
        <end position="131"/>
    </location>
</feature>
<dbReference type="SUPFAM" id="SSF53850">
    <property type="entry name" value="Periplasmic binding protein-like II"/>
    <property type="match status" value="1"/>
</dbReference>
<dbReference type="Proteomes" id="UP000321580">
    <property type="component" value="Unassembled WGS sequence"/>
</dbReference>
<evidence type="ECO:0000256" key="9">
    <source>
        <dbReference type="ARBA" id="ARBA00023303"/>
    </source>
</evidence>
<gene>
    <name evidence="12" type="ORF">FRY97_15420</name>
</gene>
<evidence type="ECO:0000313" key="12">
    <source>
        <dbReference type="EMBL" id="TXB62171.1"/>
    </source>
</evidence>
<dbReference type="AlphaFoldDB" id="A0A5C6RIQ2"/>
<dbReference type="Gene3D" id="1.10.287.70">
    <property type="match status" value="1"/>
</dbReference>
<dbReference type="InterPro" id="IPR001320">
    <property type="entry name" value="Iontro_rcpt_C"/>
</dbReference>
<keyword evidence="6 10" id="KW-0472">Membrane</keyword>
<feature type="transmembrane region" description="Helical" evidence="10">
    <location>
        <begin position="48"/>
        <end position="66"/>
    </location>
</feature>
<organism evidence="12 13">
    <name type="scientific">Phaeodactylibacter luteus</name>
    <dbReference type="NCBI Taxonomy" id="1564516"/>
    <lineage>
        <taxon>Bacteria</taxon>
        <taxon>Pseudomonadati</taxon>
        <taxon>Bacteroidota</taxon>
        <taxon>Saprospiria</taxon>
        <taxon>Saprospirales</taxon>
        <taxon>Haliscomenobacteraceae</taxon>
        <taxon>Phaeodactylibacter</taxon>
    </lineage>
</organism>